<feature type="transmembrane region" description="Helical" evidence="1">
    <location>
        <begin position="382"/>
        <end position="401"/>
    </location>
</feature>
<comment type="caution">
    <text evidence="3">The sequence shown here is derived from an EMBL/GenBank/DDBJ whole genome shotgun (WGS) entry which is preliminary data.</text>
</comment>
<dbReference type="AlphaFoldDB" id="A0A9P7YQ96"/>
<dbReference type="OrthoDB" id="3533814at2759"/>
<organism evidence="3 4">
    <name type="scientific">Amylocarpus encephaloides</name>
    <dbReference type="NCBI Taxonomy" id="45428"/>
    <lineage>
        <taxon>Eukaryota</taxon>
        <taxon>Fungi</taxon>
        <taxon>Dikarya</taxon>
        <taxon>Ascomycota</taxon>
        <taxon>Pezizomycotina</taxon>
        <taxon>Leotiomycetes</taxon>
        <taxon>Helotiales</taxon>
        <taxon>Helotiales incertae sedis</taxon>
        <taxon>Amylocarpus</taxon>
    </lineage>
</organism>
<evidence type="ECO:0000313" key="3">
    <source>
        <dbReference type="EMBL" id="KAG9237275.1"/>
    </source>
</evidence>
<feature type="transmembrane region" description="Helical" evidence="1">
    <location>
        <begin position="356"/>
        <end position="376"/>
    </location>
</feature>
<dbReference type="PANTHER" id="PTHR34502">
    <property type="entry name" value="DUF6594 DOMAIN-CONTAINING PROTEIN-RELATED"/>
    <property type="match status" value="1"/>
</dbReference>
<gene>
    <name evidence="3" type="ORF">BJ875DRAFT_521129</name>
</gene>
<dbReference type="Proteomes" id="UP000824998">
    <property type="component" value="Unassembled WGS sequence"/>
</dbReference>
<keyword evidence="1" id="KW-0472">Membrane</keyword>
<keyword evidence="1" id="KW-1133">Transmembrane helix</keyword>
<sequence length="408" mass="46553">MPKAYVVEIILSLIDKRAFPKYLWNMAAFGTDIDFAEKGCMNQDFPDYERGDSQLKCTRNADESSIAGTKAYPDQHIPSKIPTNISYTPREEITGSSQKIKSLMNDKVCNKAGPSRPQYPDIISRDFETYPQGFPRLAAFQNSSPDLAIFRRFGTEHCRVLMHLQCEIISISKELDILDLSDSDEKNGLLYRLRRNEWHEGWDRTQKDLLENLQKKLSIYDDILLKDRGLRASESPKSQHYQSLYNWILGTKPLDGGQYEFLFNQDDFVASKPNSQQSRFDEIIEAALNRRPKLNILQKFLGEARPIHQERKNNRVHTFSRTKTAFVAKIFALVIAYAILILPVILLYLTPMSDGARAGIVLIFVPAFGVFMSLFIKAKVEAVFVGTCTFCAVLVTFLGNVQEKERLG</sequence>
<dbReference type="Pfam" id="PF20237">
    <property type="entry name" value="DUF6594"/>
    <property type="match status" value="1"/>
</dbReference>
<accession>A0A9P7YQ96</accession>
<dbReference type="EMBL" id="MU251390">
    <property type="protein sequence ID" value="KAG9237275.1"/>
    <property type="molecule type" value="Genomic_DNA"/>
</dbReference>
<evidence type="ECO:0000259" key="2">
    <source>
        <dbReference type="Pfam" id="PF20237"/>
    </source>
</evidence>
<dbReference type="InterPro" id="IPR046529">
    <property type="entry name" value="DUF6594"/>
</dbReference>
<protein>
    <recommendedName>
        <fullName evidence="2">DUF6594 domain-containing protein</fullName>
    </recommendedName>
</protein>
<evidence type="ECO:0000313" key="4">
    <source>
        <dbReference type="Proteomes" id="UP000824998"/>
    </source>
</evidence>
<name>A0A9P7YQ96_9HELO</name>
<feature type="domain" description="DUF6594" evidence="2">
    <location>
        <begin position="134"/>
        <end position="395"/>
    </location>
</feature>
<dbReference type="PANTHER" id="PTHR34502:SF3">
    <property type="entry name" value="DUF6594 DOMAIN-CONTAINING PROTEIN"/>
    <property type="match status" value="1"/>
</dbReference>
<proteinExistence type="predicted"/>
<evidence type="ECO:0000256" key="1">
    <source>
        <dbReference type="SAM" id="Phobius"/>
    </source>
</evidence>
<reference evidence="3" key="1">
    <citation type="journal article" date="2021" name="IMA Fungus">
        <title>Genomic characterization of three marine fungi, including Emericellopsis atlantica sp. nov. with signatures of a generalist lifestyle and marine biomass degradation.</title>
        <authorList>
            <person name="Hagestad O.C."/>
            <person name="Hou L."/>
            <person name="Andersen J.H."/>
            <person name="Hansen E.H."/>
            <person name="Altermark B."/>
            <person name="Li C."/>
            <person name="Kuhnert E."/>
            <person name="Cox R.J."/>
            <person name="Crous P.W."/>
            <person name="Spatafora J.W."/>
            <person name="Lail K."/>
            <person name="Amirebrahimi M."/>
            <person name="Lipzen A."/>
            <person name="Pangilinan J."/>
            <person name="Andreopoulos W."/>
            <person name="Hayes R.D."/>
            <person name="Ng V."/>
            <person name="Grigoriev I.V."/>
            <person name="Jackson S.A."/>
            <person name="Sutton T.D.S."/>
            <person name="Dobson A.D.W."/>
            <person name="Rama T."/>
        </authorList>
    </citation>
    <scope>NUCLEOTIDE SEQUENCE</scope>
    <source>
        <strain evidence="3">TRa018bII</strain>
    </source>
</reference>
<feature type="transmembrane region" description="Helical" evidence="1">
    <location>
        <begin position="326"/>
        <end position="349"/>
    </location>
</feature>
<keyword evidence="4" id="KW-1185">Reference proteome</keyword>
<keyword evidence="1" id="KW-0812">Transmembrane</keyword>